<name>A0ABR8CGZ1_9CYAN</name>
<dbReference type="SUPFAM" id="SSF54001">
    <property type="entry name" value="Cysteine proteinases"/>
    <property type="match status" value="1"/>
</dbReference>
<evidence type="ECO:0000256" key="3">
    <source>
        <dbReference type="ARBA" id="ARBA00022801"/>
    </source>
</evidence>
<dbReference type="Proteomes" id="UP000618445">
    <property type="component" value="Unassembled WGS sequence"/>
</dbReference>
<dbReference type="InterPro" id="IPR001300">
    <property type="entry name" value="Peptidase_C2_calpain_cat"/>
</dbReference>
<feature type="active site" evidence="5">
    <location>
        <position position="971"/>
    </location>
</feature>
<evidence type="ECO:0000256" key="4">
    <source>
        <dbReference type="ARBA" id="ARBA00022807"/>
    </source>
</evidence>
<dbReference type="SUPFAM" id="SSF89260">
    <property type="entry name" value="Collagen-binding domain"/>
    <property type="match status" value="4"/>
</dbReference>
<keyword evidence="8" id="KW-1185">Reference proteome</keyword>
<dbReference type="PANTHER" id="PTHR10183">
    <property type="entry name" value="CALPAIN"/>
    <property type="match status" value="1"/>
</dbReference>
<sequence>MFVNQNAVSTFGLSYAGDASIFASQISDVLGVVTEKLQQAAANSDLFIQVFGNKANTSELQSVRSQWSVGDFSQLPSIQILSAANTNGAFGAYASSTQTMYLSDALLQSSAAPTNSVLGAAGVLVEETFHWLDDRVGTDTQGDEGELAKNLLFGISLSSSELTRIRAEDDCGFINVNGHLTAVEMATDYAGNTLGTARNITLSSSTTIQDWVGSTDTNDYYRFTVASTSNLNLSLNGLTSDADVQLLNSSGSLIQSSANAGTSAESIVRQVNAGIYYIRVLPYSGSTSYNLNLSATVIPPDNAGNTLVTARNVTLSSSTTTFQDWVGSADTNDYYRFTVASTSNLNLSLNGLTSDANVQLLNSSGSLIQSSANAGTSAESIVHQVNAGTYYIRVLPYSGSTSYNLNLSATVIPDNAGNTLVTARNVTLSSSTTTFQDWVGSADTNDYYRFTVASTSNLNLSLNGLTSDADVQLLNSSGSLIQSSANAGTSAESIVRQVNAGTYYIRVLPYSGSTSYNLNLSATVIPPDNAGNTLVTARNVTLSSSTTTFQDWVGSTDANDYYRFNVGTQSNFSLSLTGLTANADVQLLNSSGGVITTSANTGTTSESIASLLSTGTYYVRVYQSSGNTNYSLSLNATAVAPTPTPTPTPTDWYSQNLRDAQIITLTRSLAADGNLSRNDMISIFRDAEDSGVIDANELIDLRTLVSNSTRFTMADSVKVLSNKIANSDVANTVSGIGNLSAGSTGTQMENLIGKWFLGTARPVTGYTYQYASGSLFQNGTSANDIVQGAVGDCYYVATLASIAQEKPEYIQNMFTDNGDNTFTVRFYNNGVADYVTVDRYLPTSGNYAAYAGWGGGSVTSTSNELWVALAEKAYAQLAESGWSRTYSGTQNSSYTAIEGGWMDTVIRQVTGLSATSQSVGNMTQTQLINLVNSNQILTAGFVYGAGYGVVNGHAYTITSYNPTNGTFHLRNPWGSSDADVTWAQLMSLSAIVQWSNT</sequence>
<dbReference type="PANTHER" id="PTHR10183:SF379">
    <property type="entry name" value="CALPAIN-5"/>
    <property type="match status" value="1"/>
</dbReference>
<feature type="active site" evidence="5">
    <location>
        <position position="793"/>
    </location>
</feature>
<protein>
    <submittedName>
        <fullName evidence="7">Pre-peptidase C-terminal domain-containing protein</fullName>
    </submittedName>
</protein>
<keyword evidence="2 5" id="KW-0645">Protease</keyword>
<dbReference type="RefSeq" id="WP_190580964.1">
    <property type="nucleotide sequence ID" value="NZ_CAWPQU010000040.1"/>
</dbReference>
<dbReference type="Pfam" id="PF04151">
    <property type="entry name" value="PPC"/>
    <property type="match status" value="4"/>
</dbReference>
<evidence type="ECO:0000256" key="1">
    <source>
        <dbReference type="ARBA" id="ARBA00007623"/>
    </source>
</evidence>
<feature type="active site" evidence="5">
    <location>
        <position position="953"/>
    </location>
</feature>
<keyword evidence="4 5" id="KW-0788">Thiol protease</keyword>
<organism evidence="7 8">
    <name type="scientific">Phormidium tenue FACHB-1050</name>
    <dbReference type="NCBI Taxonomy" id="2692857"/>
    <lineage>
        <taxon>Bacteria</taxon>
        <taxon>Bacillati</taxon>
        <taxon>Cyanobacteriota</taxon>
        <taxon>Cyanophyceae</taxon>
        <taxon>Oscillatoriophycideae</taxon>
        <taxon>Oscillatoriales</taxon>
        <taxon>Oscillatoriaceae</taxon>
        <taxon>Phormidium</taxon>
    </lineage>
</organism>
<dbReference type="Pfam" id="PF00648">
    <property type="entry name" value="Peptidase_C2"/>
    <property type="match status" value="1"/>
</dbReference>
<dbReference type="InterPro" id="IPR022684">
    <property type="entry name" value="Calpain_cysteine_protease"/>
</dbReference>
<gene>
    <name evidence="7" type="ORF">H6G05_20540</name>
</gene>
<evidence type="ECO:0000313" key="7">
    <source>
        <dbReference type="EMBL" id="MBD2319220.1"/>
    </source>
</evidence>
<dbReference type="EMBL" id="JACJQY010000045">
    <property type="protein sequence ID" value="MBD2319220.1"/>
    <property type="molecule type" value="Genomic_DNA"/>
</dbReference>
<comment type="caution">
    <text evidence="7">The sequence shown here is derived from an EMBL/GenBank/DDBJ whole genome shotgun (WGS) entry which is preliminary data.</text>
</comment>
<keyword evidence="3 5" id="KW-0378">Hydrolase</keyword>
<dbReference type="SMART" id="SM00230">
    <property type="entry name" value="CysPc"/>
    <property type="match status" value="1"/>
</dbReference>
<dbReference type="PROSITE" id="PS50203">
    <property type="entry name" value="CALPAIN_CAT"/>
    <property type="match status" value="1"/>
</dbReference>
<evidence type="ECO:0000313" key="8">
    <source>
        <dbReference type="Proteomes" id="UP000618445"/>
    </source>
</evidence>
<accession>A0ABR8CGZ1</accession>
<evidence type="ECO:0000256" key="5">
    <source>
        <dbReference type="PROSITE-ProRule" id="PRU00239"/>
    </source>
</evidence>
<proteinExistence type="inferred from homology"/>
<dbReference type="InterPro" id="IPR007280">
    <property type="entry name" value="Peptidase_C_arc/bac"/>
</dbReference>
<comment type="similarity">
    <text evidence="1">Belongs to the peptidase C2 family.</text>
</comment>
<feature type="domain" description="Calpain catalytic" evidence="6">
    <location>
        <begin position="761"/>
        <end position="997"/>
    </location>
</feature>
<dbReference type="InterPro" id="IPR038765">
    <property type="entry name" value="Papain-like_cys_pep_sf"/>
</dbReference>
<evidence type="ECO:0000256" key="2">
    <source>
        <dbReference type="ARBA" id="ARBA00022670"/>
    </source>
</evidence>
<evidence type="ECO:0000259" key="6">
    <source>
        <dbReference type="PROSITE" id="PS50203"/>
    </source>
</evidence>
<dbReference type="Gene3D" id="2.60.120.380">
    <property type="match status" value="4"/>
</dbReference>
<reference evidence="7 8" key="1">
    <citation type="journal article" date="2020" name="ISME J.">
        <title>Comparative genomics reveals insights into cyanobacterial evolution and habitat adaptation.</title>
        <authorList>
            <person name="Chen M.Y."/>
            <person name="Teng W.K."/>
            <person name="Zhao L."/>
            <person name="Hu C.X."/>
            <person name="Zhou Y.K."/>
            <person name="Han B.P."/>
            <person name="Song L.R."/>
            <person name="Shu W.S."/>
        </authorList>
    </citation>
    <scope>NUCLEOTIDE SEQUENCE [LARGE SCALE GENOMIC DNA]</scope>
    <source>
        <strain evidence="7 8">FACHB-1050</strain>
    </source>
</reference>